<dbReference type="AlphaFoldDB" id="A0A8T1TUV7"/>
<accession>A0A8T1TUV7</accession>
<comment type="caution">
    <text evidence="1">The sequence shown here is derived from an EMBL/GenBank/DDBJ whole genome shotgun (WGS) entry which is preliminary data.</text>
</comment>
<evidence type="ECO:0000313" key="2">
    <source>
        <dbReference type="Proteomes" id="UP000688947"/>
    </source>
</evidence>
<name>A0A8T1TUV7_9STRA</name>
<gene>
    <name evidence="1" type="ORF">JG687_00015988</name>
</gene>
<organism evidence="1 2">
    <name type="scientific">Phytophthora cactorum</name>
    <dbReference type="NCBI Taxonomy" id="29920"/>
    <lineage>
        <taxon>Eukaryota</taxon>
        <taxon>Sar</taxon>
        <taxon>Stramenopiles</taxon>
        <taxon>Oomycota</taxon>
        <taxon>Peronosporomycetes</taxon>
        <taxon>Peronosporales</taxon>
        <taxon>Peronosporaceae</taxon>
        <taxon>Phytophthora</taxon>
    </lineage>
</organism>
<evidence type="ECO:0000313" key="1">
    <source>
        <dbReference type="EMBL" id="KAG6947617.1"/>
    </source>
</evidence>
<proteinExistence type="predicted"/>
<dbReference type="Proteomes" id="UP000688947">
    <property type="component" value="Unassembled WGS sequence"/>
</dbReference>
<dbReference type="EMBL" id="JAENGZ010001516">
    <property type="protein sequence ID" value="KAG6947617.1"/>
    <property type="molecule type" value="Genomic_DNA"/>
</dbReference>
<sequence>MWVNSHRFLRWQAFCTPSGYATTNNPLEQYHRKVKLQCPGGPANPAELLKNLNGARLTFLNSDMEFTSVATASERIMRLYRLMSRRDCLSVHRIPPVGSVAADLYRVKQSPLRLSATEKKLVANSIRYVN</sequence>
<reference evidence="1" key="1">
    <citation type="submission" date="2021-01" db="EMBL/GenBank/DDBJ databases">
        <title>Phytophthora aleatoria, a newly-described species from Pinus radiata is distinct from Phytophthora cactorum isolates based on comparative genomics.</title>
        <authorList>
            <person name="Mcdougal R."/>
            <person name="Panda P."/>
            <person name="Williams N."/>
            <person name="Studholme D.J."/>
        </authorList>
    </citation>
    <scope>NUCLEOTIDE SEQUENCE</scope>
    <source>
        <strain evidence="1">NZFS 3830</strain>
    </source>
</reference>
<dbReference type="OrthoDB" id="129414at2759"/>
<protein>
    <submittedName>
        <fullName evidence="1">Uncharacterized protein</fullName>
    </submittedName>
</protein>